<comment type="caution">
    <text evidence="2">The sequence shown here is derived from an EMBL/GenBank/DDBJ whole genome shotgun (WGS) entry which is preliminary data.</text>
</comment>
<keyword evidence="1" id="KW-0732">Signal</keyword>
<keyword evidence="3" id="KW-1185">Reference proteome</keyword>
<gene>
    <name evidence="2" type="ORF">B273_1424</name>
</gene>
<dbReference type="PATRIC" id="fig|1208365.4.peg.997"/>
<dbReference type="STRING" id="1208365.B273_1424"/>
<dbReference type="AlphaFoldDB" id="K6GHB5"/>
<evidence type="ECO:0000313" key="3">
    <source>
        <dbReference type="Proteomes" id="UP000010310"/>
    </source>
</evidence>
<evidence type="ECO:0000313" key="2">
    <source>
        <dbReference type="EMBL" id="EKO36405.1"/>
    </source>
</evidence>
<feature type="chain" id="PRO_5003894297" evidence="1">
    <location>
        <begin position="20"/>
        <end position="140"/>
    </location>
</feature>
<sequence>MTKLLLTFLFALVSANSYAIDIQGEAYKFSGKINTITLSESGGTINAVGQTGQYGKVWLTYSLKLDNPNTPNQGSFTGRAVAIDENGNRNGASRQGVWERKGSIMHFRSLDDVTDGNQYLCLTEVNLIDDSLEMNFYSVK</sequence>
<organism evidence="2 3">
    <name type="scientific">SAR86 cluster bacterium SAR86E</name>
    <dbReference type="NCBI Taxonomy" id="1208365"/>
    <lineage>
        <taxon>Bacteria</taxon>
        <taxon>Pseudomonadati</taxon>
        <taxon>Pseudomonadota</taxon>
        <taxon>Gammaproteobacteria</taxon>
        <taxon>SAR86 cluster</taxon>
    </lineage>
</organism>
<evidence type="ECO:0000256" key="1">
    <source>
        <dbReference type="SAM" id="SignalP"/>
    </source>
</evidence>
<proteinExistence type="predicted"/>
<dbReference type="Proteomes" id="UP000010310">
    <property type="component" value="Unassembled WGS sequence"/>
</dbReference>
<reference evidence="2 3" key="1">
    <citation type="submission" date="2012-09" db="EMBL/GenBank/DDBJ databases">
        <authorList>
            <person name="Dupont C.L."/>
            <person name="Rusch D.B."/>
            <person name="Lombardo M.-J."/>
            <person name="Novotny M."/>
            <person name="Yee-Greenbaum J."/>
            <person name="Laskin R."/>
        </authorList>
    </citation>
    <scope>NUCLEOTIDE SEQUENCE [LARGE SCALE GENOMIC DNA]</scope>
    <source>
        <strain evidence="2">SAR86E</strain>
    </source>
</reference>
<accession>K6GHB5</accession>
<protein>
    <submittedName>
        <fullName evidence="2">Uncharacterized protein</fullName>
    </submittedName>
</protein>
<feature type="signal peptide" evidence="1">
    <location>
        <begin position="1"/>
        <end position="19"/>
    </location>
</feature>
<name>K6GHB5_9GAMM</name>
<dbReference type="EMBL" id="AMWX01000008">
    <property type="protein sequence ID" value="EKO36405.1"/>
    <property type="molecule type" value="Genomic_DNA"/>
</dbReference>